<reference evidence="3 4" key="1">
    <citation type="submission" date="2024-01" db="EMBL/GenBank/DDBJ databases">
        <title>Genome assemblies of Stephania.</title>
        <authorList>
            <person name="Yang L."/>
        </authorList>
    </citation>
    <scope>NUCLEOTIDE SEQUENCE [LARGE SCALE GENOMIC DNA]</scope>
    <source>
        <strain evidence="3">JXDWG</strain>
        <tissue evidence="3">Leaf</tissue>
    </source>
</reference>
<dbReference type="EMBL" id="JBBNAG010000010">
    <property type="protein sequence ID" value="KAK9099964.1"/>
    <property type="molecule type" value="Genomic_DNA"/>
</dbReference>
<dbReference type="Proteomes" id="UP001419268">
    <property type="component" value="Unassembled WGS sequence"/>
</dbReference>
<evidence type="ECO:0000256" key="1">
    <source>
        <dbReference type="SAM" id="MobiDB-lite"/>
    </source>
</evidence>
<feature type="region of interest" description="Disordered" evidence="1">
    <location>
        <begin position="1"/>
        <end position="31"/>
    </location>
</feature>
<protein>
    <recommendedName>
        <fullName evidence="2">DUF7866 domain-containing protein</fullName>
    </recommendedName>
</protein>
<dbReference type="PANTHER" id="PTHR33786:SF5">
    <property type="entry name" value="EXPRESSED PROTEIN"/>
    <property type="match status" value="1"/>
</dbReference>
<evidence type="ECO:0000313" key="4">
    <source>
        <dbReference type="Proteomes" id="UP001419268"/>
    </source>
</evidence>
<dbReference type="InterPro" id="IPR057188">
    <property type="entry name" value="DUF7866"/>
</dbReference>
<feature type="compositionally biased region" description="Polar residues" evidence="1">
    <location>
        <begin position="19"/>
        <end position="31"/>
    </location>
</feature>
<keyword evidence="4" id="KW-1185">Reference proteome</keyword>
<comment type="caution">
    <text evidence="3">The sequence shown here is derived from an EMBL/GenBank/DDBJ whole genome shotgun (WGS) entry which is preliminary data.</text>
</comment>
<dbReference type="PANTHER" id="PTHR33786">
    <property type="entry name" value="UBIQUITIN CARBOXYL-TERMINAL HYDROLASE"/>
    <property type="match status" value="1"/>
</dbReference>
<gene>
    <name evidence="3" type="ORF">Scep_023394</name>
</gene>
<evidence type="ECO:0000259" key="2">
    <source>
        <dbReference type="Pfam" id="PF25268"/>
    </source>
</evidence>
<proteinExistence type="predicted"/>
<feature type="domain" description="DUF7866" evidence="2">
    <location>
        <begin position="161"/>
        <end position="208"/>
    </location>
</feature>
<name>A0AAP0EV30_9MAGN</name>
<evidence type="ECO:0000313" key="3">
    <source>
        <dbReference type="EMBL" id="KAK9099964.1"/>
    </source>
</evidence>
<sequence length="209" mass="22926">MSRRNPNGVHPSPYVHPLSSRSTTDKYSSPHLSIGCRLRSYAYVAVRDAKSGVGTPETPLFEFKTRSVPSLSQLESLESRSIPLKKYWSESAVISLEVSVGVGRTPQATLLHFLDTTSDHHDEMMFGKSSSISVDEMKWVPQVGHNEYSKTLVGTNGEAKKKCAQCNCCSGSTCKQMDCCYQIKCNLPGKPFGYCAFLPIACNCNSCPA</sequence>
<accession>A0AAP0EV30</accession>
<organism evidence="3 4">
    <name type="scientific">Stephania cephalantha</name>
    <dbReference type="NCBI Taxonomy" id="152367"/>
    <lineage>
        <taxon>Eukaryota</taxon>
        <taxon>Viridiplantae</taxon>
        <taxon>Streptophyta</taxon>
        <taxon>Embryophyta</taxon>
        <taxon>Tracheophyta</taxon>
        <taxon>Spermatophyta</taxon>
        <taxon>Magnoliopsida</taxon>
        <taxon>Ranunculales</taxon>
        <taxon>Menispermaceae</taxon>
        <taxon>Menispermoideae</taxon>
        <taxon>Cissampelideae</taxon>
        <taxon>Stephania</taxon>
    </lineage>
</organism>
<dbReference type="AlphaFoldDB" id="A0AAP0EV30"/>
<dbReference type="Pfam" id="PF25268">
    <property type="entry name" value="DUF7866"/>
    <property type="match status" value="1"/>
</dbReference>